<dbReference type="Pfam" id="PF02604">
    <property type="entry name" value="PhdYeFM_antitox"/>
    <property type="match status" value="1"/>
</dbReference>
<evidence type="ECO:0000313" key="4">
    <source>
        <dbReference type="EMBL" id="MDN0062783.1"/>
    </source>
</evidence>
<comment type="function">
    <text evidence="2">Antitoxin component of a type II toxin-antitoxin (TA) system.</text>
</comment>
<gene>
    <name evidence="3" type="ORF">K8U80_04085</name>
    <name evidence="4" type="ORF">QVN30_00475</name>
    <name evidence="5" type="ORF">QVN40_04835</name>
</gene>
<reference evidence="4" key="3">
    <citation type="submission" date="2023-06" db="EMBL/GenBank/DDBJ databases">
        <authorList>
            <person name="Zeman M."/>
            <person name="Kubasova T."/>
            <person name="Jahodarova E."/>
            <person name="Nykrynova M."/>
            <person name="Rychlik I."/>
        </authorList>
    </citation>
    <scope>NUCLEOTIDE SEQUENCE</scope>
    <source>
        <strain evidence="5">15_COKtk</strain>
        <strain evidence="4">176_SSukc20</strain>
    </source>
</reference>
<dbReference type="EMBL" id="JAUEIR010000004">
    <property type="protein sequence ID" value="MDN0069027.1"/>
    <property type="molecule type" value="Genomic_DNA"/>
</dbReference>
<dbReference type="EMBL" id="JAUEIQ010000001">
    <property type="protein sequence ID" value="MDN0062783.1"/>
    <property type="molecule type" value="Genomic_DNA"/>
</dbReference>
<reference evidence="3" key="2">
    <citation type="submission" date="2021-09" db="EMBL/GenBank/DDBJ databases">
        <authorList>
            <person name="Gilroy R."/>
        </authorList>
    </citation>
    <scope>NUCLEOTIDE SEQUENCE</scope>
    <source>
        <strain evidence="3">ChiGjej2B2-7701</strain>
    </source>
</reference>
<evidence type="ECO:0000256" key="1">
    <source>
        <dbReference type="ARBA" id="ARBA00009981"/>
    </source>
</evidence>
<dbReference type="Proteomes" id="UP001168435">
    <property type="component" value="Unassembled WGS sequence"/>
</dbReference>
<dbReference type="InterPro" id="IPR036165">
    <property type="entry name" value="YefM-like_sf"/>
</dbReference>
<reference evidence="5" key="4">
    <citation type="submission" date="2023-08" db="EMBL/GenBank/DDBJ databases">
        <title>Identification and characterization of horizontal gene transfer across gut microbiota members of farm animals based on homology search.</title>
        <authorList>
            <person name="Schwarzerova J."/>
            <person name="Nykrynova M."/>
            <person name="Jureckova K."/>
            <person name="Cejkova D."/>
            <person name="Rychlik I."/>
        </authorList>
    </citation>
    <scope>NUCLEOTIDE SEQUENCE</scope>
    <source>
        <strain evidence="5">15_COKtk</strain>
        <strain evidence="4">176_SSukc20</strain>
    </source>
</reference>
<evidence type="ECO:0000313" key="3">
    <source>
        <dbReference type="EMBL" id="HJG30559.1"/>
    </source>
</evidence>
<comment type="similarity">
    <text evidence="1 2">Belongs to the phD/YefM antitoxin family.</text>
</comment>
<evidence type="ECO:0000256" key="2">
    <source>
        <dbReference type="RuleBase" id="RU362080"/>
    </source>
</evidence>
<dbReference type="AlphaFoldDB" id="A0A921IPW5"/>
<evidence type="ECO:0000313" key="6">
    <source>
        <dbReference type="Proteomes" id="UP000746751"/>
    </source>
</evidence>
<reference evidence="3" key="1">
    <citation type="journal article" date="2021" name="PeerJ">
        <title>Extensive microbial diversity within the chicken gut microbiome revealed by metagenomics and culture.</title>
        <authorList>
            <person name="Gilroy R."/>
            <person name="Ravi A."/>
            <person name="Getino M."/>
            <person name="Pursley I."/>
            <person name="Horton D.L."/>
            <person name="Alikhan N.F."/>
            <person name="Baker D."/>
            <person name="Gharbi K."/>
            <person name="Hall N."/>
            <person name="Watson M."/>
            <person name="Adriaenssens E.M."/>
            <person name="Foster-Nyarko E."/>
            <person name="Jarju S."/>
            <person name="Secka A."/>
            <person name="Antonio M."/>
            <person name="Oren A."/>
            <person name="Chaudhuri R.R."/>
            <person name="La Ragione R."/>
            <person name="Hildebrand F."/>
            <person name="Pallen M.J."/>
        </authorList>
    </citation>
    <scope>NUCLEOTIDE SEQUENCE</scope>
    <source>
        <strain evidence="3">ChiGjej2B2-7701</strain>
    </source>
</reference>
<comment type="caution">
    <text evidence="3">The sequence shown here is derived from an EMBL/GenBank/DDBJ whole genome shotgun (WGS) entry which is preliminary data.</text>
</comment>
<proteinExistence type="inferred from homology"/>
<dbReference type="Proteomes" id="UP001168505">
    <property type="component" value="Unassembled WGS sequence"/>
</dbReference>
<dbReference type="InterPro" id="IPR006442">
    <property type="entry name" value="Antitoxin_Phd/YefM"/>
</dbReference>
<dbReference type="RefSeq" id="WP_066829506.1">
    <property type="nucleotide sequence ID" value="NZ_CABKVW010000003.1"/>
</dbReference>
<dbReference type="Proteomes" id="UP000746751">
    <property type="component" value="Unassembled WGS sequence"/>
</dbReference>
<sequence length="89" mass="10128">MATCVPISELKDSAAFAEKVARAGEPVIVTKNGYEKFVVIDADLFREYRRETPEEHLERLLQEADRDIRAGRVSDMREGLSEIRAKYGL</sequence>
<accession>A0A921IPW5</accession>
<evidence type="ECO:0000313" key="7">
    <source>
        <dbReference type="Proteomes" id="UP001168435"/>
    </source>
</evidence>
<evidence type="ECO:0000313" key="5">
    <source>
        <dbReference type="EMBL" id="MDN0069027.1"/>
    </source>
</evidence>
<keyword evidence="7" id="KW-1185">Reference proteome</keyword>
<organism evidence="3 6">
    <name type="scientific">Collinsella ihumii</name>
    <dbReference type="NCBI Taxonomy" id="1720204"/>
    <lineage>
        <taxon>Bacteria</taxon>
        <taxon>Bacillati</taxon>
        <taxon>Actinomycetota</taxon>
        <taxon>Coriobacteriia</taxon>
        <taxon>Coriobacteriales</taxon>
        <taxon>Coriobacteriaceae</taxon>
        <taxon>Collinsella</taxon>
    </lineage>
</organism>
<dbReference type="NCBIfam" id="TIGR01552">
    <property type="entry name" value="phd_fam"/>
    <property type="match status" value="1"/>
</dbReference>
<name>A0A921IPW5_9ACTN</name>
<protein>
    <recommendedName>
        <fullName evidence="2">Antitoxin</fullName>
    </recommendedName>
</protein>
<dbReference type="EMBL" id="DYVF01000029">
    <property type="protein sequence ID" value="HJG30559.1"/>
    <property type="molecule type" value="Genomic_DNA"/>
</dbReference>
<dbReference type="SUPFAM" id="SSF143120">
    <property type="entry name" value="YefM-like"/>
    <property type="match status" value="1"/>
</dbReference>